<organism evidence="2">
    <name type="scientific">Tetraselmis chuii</name>
    <dbReference type="NCBI Taxonomy" id="63592"/>
    <lineage>
        <taxon>Eukaryota</taxon>
        <taxon>Viridiplantae</taxon>
        <taxon>Chlorophyta</taxon>
        <taxon>core chlorophytes</taxon>
        <taxon>Chlorodendrophyceae</taxon>
        <taxon>Chlorodendrales</taxon>
        <taxon>Chlorodendraceae</taxon>
        <taxon>Tetraselmis</taxon>
    </lineage>
</organism>
<evidence type="ECO:0000313" key="2">
    <source>
        <dbReference type="EMBL" id="CAD9203706.1"/>
    </source>
</evidence>
<protein>
    <submittedName>
        <fullName evidence="2">Uncharacterized protein</fullName>
    </submittedName>
</protein>
<feature type="signal peptide" evidence="1">
    <location>
        <begin position="1"/>
        <end position="21"/>
    </location>
</feature>
<keyword evidence="1" id="KW-0732">Signal</keyword>
<feature type="chain" id="PRO_5031276595" evidence="1">
    <location>
        <begin position="22"/>
        <end position="410"/>
    </location>
</feature>
<dbReference type="AlphaFoldDB" id="A0A7S1SNC9"/>
<sequence>MLRCVALTAILVSLLSPVTSAVEPGSTEHQDIIAAVGVAVATQHFASAVQNHKNSLIKDSELLQSEDYPKIMSEIKASYRLDDQQAIDLVQPLLATFGVNGVLDAIESQNPGCHGEAHVVGRAAVRYTSNLTDLAQACGLRCHTGCFHGVALGLVVDQAGVDKDATDVTGVLTTKMSNAFRALCNDSTIIDTVGAGECLHAVGHTAAMMADEVDYEKALSICMTAYEGTPVFQHYCGTGAFMQITPEPPTACESTALPGACYMYSWRPFFRQMWHGMNYIEELTVLGIQQKEYCISKPPTAVHKAGCIYGLASHLAETVVMHDRSRVETRIKNGKKVFNELCGGLEGELLAACVEGYLLRNMKYFPKGAADEICSQWSLSWSYTREMCMEAAQLTQYSFDRNVERYVMQL</sequence>
<accession>A0A7S1SNC9</accession>
<name>A0A7S1SNC9_9CHLO</name>
<dbReference type="EMBL" id="HBGG01011664">
    <property type="protein sequence ID" value="CAD9203706.1"/>
    <property type="molecule type" value="Transcribed_RNA"/>
</dbReference>
<gene>
    <name evidence="2" type="ORF">TCHU04912_LOCUS5941</name>
</gene>
<reference evidence="2" key="1">
    <citation type="submission" date="2021-01" db="EMBL/GenBank/DDBJ databases">
        <authorList>
            <person name="Corre E."/>
            <person name="Pelletier E."/>
            <person name="Niang G."/>
            <person name="Scheremetjew M."/>
            <person name="Finn R."/>
            <person name="Kale V."/>
            <person name="Holt S."/>
            <person name="Cochrane G."/>
            <person name="Meng A."/>
            <person name="Brown T."/>
            <person name="Cohen L."/>
        </authorList>
    </citation>
    <scope>NUCLEOTIDE SEQUENCE</scope>
    <source>
        <strain evidence="2">PLY429</strain>
    </source>
</reference>
<proteinExistence type="predicted"/>
<evidence type="ECO:0000256" key="1">
    <source>
        <dbReference type="SAM" id="SignalP"/>
    </source>
</evidence>